<evidence type="ECO:0000313" key="6">
    <source>
        <dbReference type="EMBL" id="CCQ90478.1"/>
    </source>
</evidence>
<dbReference type="InterPro" id="IPR011837">
    <property type="entry name" value="Glycogen_debranch_GlgX"/>
</dbReference>
<comment type="similarity">
    <text evidence="1">Belongs to the glycosyl hydrolase 13 family.</text>
</comment>
<dbReference type="InterPro" id="IPR004193">
    <property type="entry name" value="Glyco_hydro_13_N"/>
</dbReference>
<dbReference type="InParanoid" id="M1YY99"/>
<feature type="compositionally biased region" description="Basic and acidic residues" evidence="4">
    <location>
        <begin position="471"/>
        <end position="483"/>
    </location>
</feature>
<keyword evidence="2 6" id="KW-0378">Hydrolase</keyword>
<dbReference type="InterPro" id="IPR006047">
    <property type="entry name" value="GH13_cat_dom"/>
</dbReference>
<dbReference type="InterPro" id="IPR014756">
    <property type="entry name" value="Ig_E-set"/>
</dbReference>
<dbReference type="InterPro" id="IPR017853">
    <property type="entry name" value="GH"/>
</dbReference>
<dbReference type="STRING" id="1266370.NITGR_290078"/>
<dbReference type="PANTHER" id="PTHR43002">
    <property type="entry name" value="GLYCOGEN DEBRANCHING ENZYME"/>
    <property type="match status" value="1"/>
</dbReference>
<evidence type="ECO:0000256" key="3">
    <source>
        <dbReference type="ARBA" id="ARBA00023295"/>
    </source>
</evidence>
<reference evidence="6 7" key="1">
    <citation type="journal article" date="2013" name="Front. Microbiol.">
        <title>The genome of Nitrospina gracilis illuminates the metabolism and evolution of the major marine nitrite oxidizer.</title>
        <authorList>
            <person name="Luecker S."/>
            <person name="Nowka B."/>
            <person name="Rattei T."/>
            <person name="Spieck E."/>
            <person name="and Daims H."/>
        </authorList>
    </citation>
    <scope>NUCLEOTIDE SEQUENCE [LARGE SCALE GENOMIC DNA]</scope>
    <source>
        <strain evidence="6 7">3/211</strain>
    </source>
</reference>
<dbReference type="HOGENOM" id="CLU_011725_1_1_0"/>
<dbReference type="SUPFAM" id="SSF51011">
    <property type="entry name" value="Glycosyl hydrolase domain"/>
    <property type="match status" value="1"/>
</dbReference>
<gene>
    <name evidence="6" type="primary">glgX</name>
    <name evidence="6" type="ORF">NITGR_290078</name>
</gene>
<dbReference type="AlphaFoldDB" id="M1YY99"/>
<keyword evidence="3 6" id="KW-0326">Glycosidase</keyword>
<dbReference type="Proteomes" id="UP000011704">
    <property type="component" value="Unassembled WGS sequence"/>
</dbReference>
<evidence type="ECO:0000259" key="5">
    <source>
        <dbReference type="SMART" id="SM00642"/>
    </source>
</evidence>
<evidence type="ECO:0000256" key="1">
    <source>
        <dbReference type="ARBA" id="ARBA00008061"/>
    </source>
</evidence>
<dbReference type="InterPro" id="IPR044505">
    <property type="entry name" value="GlgX_Isoamylase_N_E_set"/>
</dbReference>
<organism evidence="6 7">
    <name type="scientific">Nitrospina gracilis (strain 3/211)</name>
    <dbReference type="NCBI Taxonomy" id="1266370"/>
    <lineage>
        <taxon>Bacteria</taxon>
        <taxon>Pseudomonadati</taxon>
        <taxon>Nitrospinota/Tectimicrobiota group</taxon>
        <taxon>Nitrospinota</taxon>
        <taxon>Nitrospinia</taxon>
        <taxon>Nitrospinales</taxon>
        <taxon>Nitrospinaceae</taxon>
        <taxon>Nitrospina</taxon>
    </lineage>
</organism>
<accession>M1YY99</accession>
<proteinExistence type="inferred from homology"/>
<dbReference type="CDD" id="cd11326">
    <property type="entry name" value="AmyAc_Glg_debranch"/>
    <property type="match status" value="1"/>
</dbReference>
<dbReference type="SUPFAM" id="SSF81296">
    <property type="entry name" value="E set domains"/>
    <property type="match status" value="1"/>
</dbReference>
<feature type="domain" description="Glycosyl hydrolase family 13 catalytic" evidence="5">
    <location>
        <begin position="167"/>
        <end position="574"/>
    </location>
</feature>
<dbReference type="CDD" id="cd02856">
    <property type="entry name" value="E_set_GDE_Isoamylase_N"/>
    <property type="match status" value="1"/>
</dbReference>
<feature type="region of interest" description="Disordered" evidence="4">
    <location>
        <begin position="471"/>
        <end position="499"/>
    </location>
</feature>
<dbReference type="EMBL" id="CAQJ01000032">
    <property type="protein sequence ID" value="CCQ90478.1"/>
    <property type="molecule type" value="Genomic_DNA"/>
</dbReference>
<dbReference type="InterPro" id="IPR013780">
    <property type="entry name" value="Glyco_hydro_b"/>
</dbReference>
<dbReference type="FunCoup" id="M1YY99">
    <property type="interactions" value="182"/>
</dbReference>
<dbReference type="Pfam" id="PF02922">
    <property type="entry name" value="CBM_48"/>
    <property type="match status" value="1"/>
</dbReference>
<dbReference type="SMART" id="SM00642">
    <property type="entry name" value="Aamy"/>
    <property type="match status" value="1"/>
</dbReference>
<dbReference type="GO" id="GO:0005980">
    <property type="term" value="P:glycogen catabolic process"/>
    <property type="evidence" value="ECO:0007669"/>
    <property type="project" value="InterPro"/>
</dbReference>
<dbReference type="Gene3D" id="2.60.40.10">
    <property type="entry name" value="Immunoglobulins"/>
    <property type="match status" value="1"/>
</dbReference>
<protein>
    <submittedName>
        <fullName evidence="6">Glycogen debranching enzyme GlgX</fullName>
        <ecNumber evidence="6">3.2.1.-</ecNumber>
    </submittedName>
</protein>
<name>M1YY99_NITG3</name>
<keyword evidence="7" id="KW-1185">Reference proteome</keyword>
<dbReference type="SUPFAM" id="SSF51445">
    <property type="entry name" value="(Trans)glycosidases"/>
    <property type="match status" value="1"/>
</dbReference>
<dbReference type="NCBIfam" id="TIGR02100">
    <property type="entry name" value="glgX_debranch"/>
    <property type="match status" value="1"/>
</dbReference>
<dbReference type="RefSeq" id="WP_005008003.1">
    <property type="nucleotide sequence ID" value="NZ_HG422173.1"/>
</dbReference>
<sequence length="701" mass="79749">MTGSPHIPPSQGAVPSTEGVHFALFSEHARQVELCLFESDKTATETRRLHMDRGPDHLWTRWVPDLKPGCLYGFRVFGPYAPDQGHRFNPSKVLADPYGRLLGRMPKWNRRWHSLSSGLKEESVSNMRPDGADNADCAPLCRVVDPEFDWQGDRLPNTPWAETILYETHVKGFTRQHPDIPPSLRGTFAGLASEPAIAHLKSLGVTAVELLPVHQGAEEQRLVHSQLTNYWNYNSLLFFAPDLRLAATGDPIREFREMVLSLHEAGLEVILDVVYNHTVEGDARGPTLCFRGIDNRTYYRLDPENPAQYENITGCGNTMNFSHAQVRQLALDSLRYWVTDMHVDGFRFDLGVVLGRDENGFSTDAAFFQAVHADPVLSQVKLIAEPWDLGHEGYQVARFPDGWSEWNDQYRQTARRFWLGAPDHVGLMARRLAGSGDFYQPQNRPPRTSVNYITCHDGFTLQDLVSYQRKHNEANGEHNRDGNNDNASCNHGIEGATRKPEILKRRTRHMKNLMATLLLSLGTPMISGGDELRRTQRGNNNAYCQDNSTSWYDWHLDHGKQEFLEFTRRLIQLRKSSPIFQRDRFLTGETDPDSGLKDVAWLKPDGTEMEETDWHDPEMRTLACLFTCPNVNQTLLARGSILLLMNADREECLWNLPSLPLDGNWEVLLNTETIENRLQTLHPADTLYPLAAHTLAVLQWN</sequence>
<dbReference type="GO" id="GO:0004135">
    <property type="term" value="F:amylo-alpha-1,6-glucosidase activity"/>
    <property type="evidence" value="ECO:0007669"/>
    <property type="project" value="InterPro"/>
</dbReference>
<comment type="caution">
    <text evidence="6">The sequence shown here is derived from an EMBL/GenBank/DDBJ whole genome shotgun (WGS) entry which is preliminary data.</text>
</comment>
<evidence type="ECO:0000256" key="4">
    <source>
        <dbReference type="SAM" id="MobiDB-lite"/>
    </source>
</evidence>
<evidence type="ECO:0000313" key="7">
    <source>
        <dbReference type="Proteomes" id="UP000011704"/>
    </source>
</evidence>
<dbReference type="Gene3D" id="3.20.20.80">
    <property type="entry name" value="Glycosidases"/>
    <property type="match status" value="1"/>
</dbReference>
<dbReference type="Gene3D" id="2.60.40.1180">
    <property type="entry name" value="Golgi alpha-mannosidase II"/>
    <property type="match status" value="1"/>
</dbReference>
<evidence type="ECO:0000256" key="2">
    <source>
        <dbReference type="ARBA" id="ARBA00022801"/>
    </source>
</evidence>
<dbReference type="InterPro" id="IPR013783">
    <property type="entry name" value="Ig-like_fold"/>
</dbReference>
<dbReference type="OrthoDB" id="9761875at2"/>
<dbReference type="EC" id="3.2.1.-" evidence="6"/>